<proteinExistence type="inferred from homology"/>
<dbReference type="InterPro" id="IPR052399">
    <property type="entry name" value="Phage_Baseplate_Assmbl_Protein"/>
</dbReference>
<dbReference type="PANTHER" id="PTHR37829:SF3">
    <property type="entry name" value="PROTEIN JAYE-RELATED"/>
    <property type="match status" value="1"/>
</dbReference>
<dbReference type="OrthoDB" id="2554267at2"/>
<sequence>MAQMEYNAQFDEFSADFLLNRMLSRVDNSRDKREGSIIYDAMAPGSIELSLIYMELDYILKNMFGDTADRTSLIAIARDRALKPFPSTQAIVKGEFDIKLPINARFNFDNINFMATNFLEERSGKFYYELVCEEYGEVGNIPHGKLIPIDTIRNLKHAYIVSVIKPGEEEEDTEDFRERYFRHIKTNAYGGNIDQYLDWCHAIEGVGGVKVYPVWNGGGTVKIVFTDSKFNSPSRELIGKVQELLDPVAHHQLGYGLAPIGHLVTVGGANKKELNLSLKLTLRDDVLSDGISEKIKSALEPYFLQLRKEWEKEKSTIVRISKLESLILDVDGVIDVLDTKLNEYERNGILGEAEIPFLNAVIVNGG</sequence>
<dbReference type="Pfam" id="PF26079">
    <property type="entry name" value="Baseplate_J_C"/>
    <property type="match status" value="1"/>
</dbReference>
<protein>
    <submittedName>
        <fullName evidence="4">Uncharacterized phage protein gp47/JayE</fullName>
    </submittedName>
</protein>
<organism evidence="4 5">
    <name type="scientific">Peptoniphilus asaccharolyticus DSM 20463</name>
    <dbReference type="NCBI Taxonomy" id="573058"/>
    <lineage>
        <taxon>Bacteria</taxon>
        <taxon>Bacillati</taxon>
        <taxon>Bacillota</taxon>
        <taxon>Tissierellia</taxon>
        <taxon>Tissierellales</taxon>
        <taxon>Peptoniphilaceae</taxon>
        <taxon>Peptoniphilus</taxon>
    </lineage>
</organism>
<evidence type="ECO:0000259" key="3">
    <source>
        <dbReference type="Pfam" id="PF26079"/>
    </source>
</evidence>
<gene>
    <name evidence="4" type="ORF">SAMN00017477_1015</name>
</gene>
<dbReference type="AlphaFoldDB" id="A0A1W1V151"/>
<dbReference type="Pfam" id="PF26078">
    <property type="entry name" value="Baseplate_J_M"/>
    <property type="match status" value="1"/>
</dbReference>
<keyword evidence="5" id="KW-1185">Reference proteome</keyword>
<dbReference type="PANTHER" id="PTHR37829">
    <property type="entry name" value="PHAGE-LIKE ELEMENT PBSX PROTEIN XKDT"/>
    <property type="match status" value="1"/>
</dbReference>
<accession>A0A1W1V151</accession>
<feature type="domain" description="Baseplate J-like C-terminal" evidence="3">
    <location>
        <begin position="275"/>
        <end position="363"/>
    </location>
</feature>
<dbReference type="EMBL" id="FWWR01000009">
    <property type="protein sequence ID" value="SMB87077.1"/>
    <property type="molecule type" value="Genomic_DNA"/>
</dbReference>
<feature type="domain" description="Baseplate J-like central" evidence="2">
    <location>
        <begin position="188"/>
        <end position="266"/>
    </location>
</feature>
<reference evidence="5" key="1">
    <citation type="submission" date="2017-04" db="EMBL/GenBank/DDBJ databases">
        <authorList>
            <person name="Varghese N."/>
            <person name="Submissions S."/>
        </authorList>
    </citation>
    <scope>NUCLEOTIDE SEQUENCE [LARGE SCALE GENOMIC DNA]</scope>
    <source>
        <strain evidence="5">DSM 20463</strain>
    </source>
</reference>
<dbReference type="RefSeq" id="WP_084230630.1">
    <property type="nucleotide sequence ID" value="NZ_FWWR01000009.1"/>
</dbReference>
<dbReference type="Proteomes" id="UP000192368">
    <property type="component" value="Unassembled WGS sequence"/>
</dbReference>
<dbReference type="STRING" id="573058.SAMN00017477_1015"/>
<comment type="similarity">
    <text evidence="1">Belongs to the Mu gp47/PBSX XkdT family.</text>
</comment>
<dbReference type="InterPro" id="IPR058531">
    <property type="entry name" value="Baseplate_J_M"/>
</dbReference>
<evidence type="ECO:0000259" key="2">
    <source>
        <dbReference type="Pfam" id="PF26078"/>
    </source>
</evidence>
<evidence type="ECO:0000313" key="4">
    <source>
        <dbReference type="EMBL" id="SMB87077.1"/>
    </source>
</evidence>
<dbReference type="InterPro" id="IPR058530">
    <property type="entry name" value="Baseplate_J-like_C"/>
</dbReference>
<evidence type="ECO:0000256" key="1">
    <source>
        <dbReference type="ARBA" id="ARBA00038087"/>
    </source>
</evidence>
<evidence type="ECO:0000313" key="5">
    <source>
        <dbReference type="Proteomes" id="UP000192368"/>
    </source>
</evidence>
<name>A0A1W1V151_PEPAS</name>